<keyword evidence="3" id="KW-1185">Reference proteome</keyword>
<proteinExistence type="predicted"/>
<evidence type="ECO:0000313" key="2">
    <source>
        <dbReference type="EMBL" id="EAY28659.1"/>
    </source>
</evidence>
<dbReference type="PANTHER" id="PTHR43157:SF31">
    <property type="entry name" value="PHOSPHATIDYLINOSITOL-GLYCAN BIOSYNTHESIS CLASS F PROTEIN"/>
    <property type="match status" value="1"/>
</dbReference>
<dbReference type="PANTHER" id="PTHR43157">
    <property type="entry name" value="PHOSPHATIDYLINOSITOL-GLYCAN BIOSYNTHESIS CLASS F PROTEIN-RELATED"/>
    <property type="match status" value="1"/>
</dbReference>
<dbReference type="Proteomes" id="UP000004095">
    <property type="component" value="Unassembled WGS sequence"/>
</dbReference>
<evidence type="ECO:0000313" key="3">
    <source>
        <dbReference type="Proteomes" id="UP000004095"/>
    </source>
</evidence>
<keyword evidence="1 2" id="KW-0560">Oxidoreductase</keyword>
<evidence type="ECO:0000256" key="1">
    <source>
        <dbReference type="ARBA" id="ARBA00023002"/>
    </source>
</evidence>
<dbReference type="OrthoDB" id="597510at2"/>
<dbReference type="Gene3D" id="3.40.50.720">
    <property type="entry name" value="NAD(P)-binding Rossmann-like Domain"/>
    <property type="match status" value="1"/>
</dbReference>
<dbReference type="Pfam" id="PF00106">
    <property type="entry name" value="adh_short"/>
    <property type="match status" value="1"/>
</dbReference>
<reference evidence="2 3" key="1">
    <citation type="submission" date="2007-01" db="EMBL/GenBank/DDBJ databases">
        <authorList>
            <person name="Haygood M."/>
            <person name="Podell S."/>
            <person name="Anderson C."/>
            <person name="Hopkinson B."/>
            <person name="Roe K."/>
            <person name="Barbeau K."/>
            <person name="Gaasterland T."/>
            <person name="Ferriera S."/>
            <person name="Johnson J."/>
            <person name="Kravitz S."/>
            <person name="Beeson K."/>
            <person name="Sutton G."/>
            <person name="Rogers Y.-H."/>
            <person name="Friedman R."/>
            <person name="Frazier M."/>
            <person name="Venter J.C."/>
        </authorList>
    </citation>
    <scope>NUCLEOTIDE SEQUENCE [LARGE SCALE GENOMIC DNA]</scope>
    <source>
        <strain evidence="2 3">ATCC 23134</strain>
    </source>
</reference>
<dbReference type="SUPFAM" id="SSF51735">
    <property type="entry name" value="NAD(P)-binding Rossmann-fold domains"/>
    <property type="match status" value="1"/>
</dbReference>
<comment type="caution">
    <text evidence="2">The sequence shown here is derived from an EMBL/GenBank/DDBJ whole genome shotgun (WGS) entry which is preliminary data.</text>
</comment>
<dbReference type="EC" id="1.1.1.-" evidence="2"/>
<accession>A1ZLA5</accession>
<dbReference type="RefSeq" id="WP_002697353.1">
    <property type="nucleotide sequence ID" value="NZ_AAWS01000014.1"/>
</dbReference>
<dbReference type="EMBL" id="AAWS01000014">
    <property type="protein sequence ID" value="EAY28659.1"/>
    <property type="molecule type" value="Genomic_DNA"/>
</dbReference>
<dbReference type="InterPro" id="IPR036291">
    <property type="entry name" value="NAD(P)-bd_dom_sf"/>
</dbReference>
<dbReference type="eggNOG" id="COG1028">
    <property type="taxonomic scope" value="Bacteria"/>
</dbReference>
<dbReference type="InterPro" id="IPR002347">
    <property type="entry name" value="SDR_fam"/>
</dbReference>
<protein>
    <submittedName>
        <fullName evidence="2">Retinol dehydrogenase 13</fullName>
        <ecNumber evidence="2">1.1.1.-</ecNumber>
    </submittedName>
</protein>
<name>A1ZLA5_MICM2</name>
<dbReference type="PRINTS" id="PR00081">
    <property type="entry name" value="GDHRDH"/>
</dbReference>
<gene>
    <name evidence="2" type="ORF">M23134_07757</name>
</gene>
<dbReference type="AlphaFoldDB" id="A1ZLA5"/>
<sequence>MKTVIVTGANSGLGLYTSKHLLLQDYAVVLACRNLKKAAKAQKWLHKKTGKKRTKIAHLDLASFNHIRKFCLNTPLNNVYGVVCNAGISYAHPTRFTQDGIEETFGVNHLGHFLLVNLLLGKAQNLQRIAVVSSDAHNPDIQGYHPPPYYERALELAYPDDSRVINWEKEGALRYANSKLCNVLFVYHLAEELKKTHRQHILVNAFNPGFIPGTGLGKNSSPVSKFLWFNVLPLFSRFSKAIRTANESGKALASLISEANASGKYYDGFKEKPSSKQSYDKKQAQKLWWRSEELAHLKINEKIE</sequence>
<organism evidence="2 3">
    <name type="scientific">Microscilla marina ATCC 23134</name>
    <dbReference type="NCBI Taxonomy" id="313606"/>
    <lineage>
        <taxon>Bacteria</taxon>
        <taxon>Pseudomonadati</taxon>
        <taxon>Bacteroidota</taxon>
        <taxon>Cytophagia</taxon>
        <taxon>Cytophagales</taxon>
        <taxon>Microscillaceae</taxon>
        <taxon>Microscilla</taxon>
    </lineage>
</organism>
<dbReference type="GO" id="GO:0016491">
    <property type="term" value="F:oxidoreductase activity"/>
    <property type="evidence" value="ECO:0007669"/>
    <property type="project" value="UniProtKB-KW"/>
</dbReference>